<protein>
    <submittedName>
        <fullName evidence="2">Uncharacterized protein</fullName>
    </submittedName>
</protein>
<evidence type="ECO:0000313" key="2">
    <source>
        <dbReference type="EMBL" id="MED6236888.1"/>
    </source>
</evidence>
<dbReference type="Gene3D" id="1.25.40.10">
    <property type="entry name" value="Tetratricopeptide repeat domain"/>
    <property type="match status" value="1"/>
</dbReference>
<organism evidence="2 3">
    <name type="scientific">Ataeniobius toweri</name>
    <dbReference type="NCBI Taxonomy" id="208326"/>
    <lineage>
        <taxon>Eukaryota</taxon>
        <taxon>Metazoa</taxon>
        <taxon>Chordata</taxon>
        <taxon>Craniata</taxon>
        <taxon>Vertebrata</taxon>
        <taxon>Euteleostomi</taxon>
        <taxon>Actinopterygii</taxon>
        <taxon>Neopterygii</taxon>
        <taxon>Teleostei</taxon>
        <taxon>Neoteleostei</taxon>
        <taxon>Acanthomorphata</taxon>
        <taxon>Ovalentaria</taxon>
        <taxon>Atherinomorphae</taxon>
        <taxon>Cyprinodontiformes</taxon>
        <taxon>Goodeidae</taxon>
        <taxon>Ataeniobius</taxon>
    </lineage>
</organism>
<name>A0ABU7AG80_9TELE</name>
<dbReference type="PROSITE" id="PS50005">
    <property type="entry name" value="TPR"/>
    <property type="match status" value="1"/>
</dbReference>
<dbReference type="SMART" id="SM00028">
    <property type="entry name" value="TPR"/>
    <property type="match status" value="2"/>
</dbReference>
<feature type="non-terminal residue" evidence="2">
    <location>
        <position position="1"/>
    </location>
</feature>
<dbReference type="InterPro" id="IPR042772">
    <property type="entry name" value="SH3TC1/SH3TC2"/>
</dbReference>
<keyword evidence="1" id="KW-0802">TPR repeat</keyword>
<accession>A0ABU7AG80</accession>
<dbReference type="PANTHER" id="PTHR22647">
    <property type="entry name" value="SH3 DOMAIN AND TETRATRICOPEPTIDE REPEATS CONTAINING PROTEIN"/>
    <property type="match status" value="1"/>
</dbReference>
<dbReference type="Pfam" id="PF13424">
    <property type="entry name" value="TPR_12"/>
    <property type="match status" value="1"/>
</dbReference>
<dbReference type="Proteomes" id="UP001345963">
    <property type="component" value="Unassembled WGS sequence"/>
</dbReference>
<keyword evidence="3" id="KW-1185">Reference proteome</keyword>
<comment type="caution">
    <text evidence="2">The sequence shown here is derived from an EMBL/GenBank/DDBJ whole genome shotgun (WGS) entry which is preliminary data.</text>
</comment>
<dbReference type="SUPFAM" id="SSF48452">
    <property type="entry name" value="TPR-like"/>
    <property type="match status" value="1"/>
</dbReference>
<evidence type="ECO:0000256" key="1">
    <source>
        <dbReference type="PROSITE-ProRule" id="PRU00339"/>
    </source>
</evidence>
<reference evidence="2 3" key="1">
    <citation type="submission" date="2021-07" db="EMBL/GenBank/DDBJ databases">
        <authorList>
            <person name="Palmer J.M."/>
        </authorList>
    </citation>
    <scope>NUCLEOTIDE SEQUENCE [LARGE SCALE GENOMIC DNA]</scope>
    <source>
        <strain evidence="2 3">AT_MEX2019</strain>
        <tissue evidence="2">Muscle</tissue>
    </source>
</reference>
<dbReference type="InterPro" id="IPR019734">
    <property type="entry name" value="TPR_rpt"/>
</dbReference>
<sequence>DGSLPFARSIKDLHSEFRLLSKLTELLMNQGEQEEALQYATLAVQIANQTGVRENERTAYHRLATIYYSLQQYEMAENYYLKSLSLCPPTLQHPTEARYYTKLYCRLGNLTLHKLKMQLLWGMKEAAWG</sequence>
<gene>
    <name evidence="2" type="ORF">ATANTOWER_015702</name>
</gene>
<dbReference type="EMBL" id="JAHUTI010013089">
    <property type="protein sequence ID" value="MED6236888.1"/>
    <property type="molecule type" value="Genomic_DNA"/>
</dbReference>
<dbReference type="PANTHER" id="PTHR22647:SF2">
    <property type="entry name" value="SH3 DOMAIN AND TETRATRICOPEPTIDE REPEAT-CONTAINING PROTEIN 2"/>
    <property type="match status" value="1"/>
</dbReference>
<evidence type="ECO:0000313" key="3">
    <source>
        <dbReference type="Proteomes" id="UP001345963"/>
    </source>
</evidence>
<dbReference type="InterPro" id="IPR011990">
    <property type="entry name" value="TPR-like_helical_dom_sf"/>
</dbReference>
<feature type="repeat" description="TPR" evidence="1">
    <location>
        <begin position="57"/>
        <end position="90"/>
    </location>
</feature>
<proteinExistence type="predicted"/>